<dbReference type="HOGENOM" id="CLU_016511_0_0_1"/>
<dbReference type="InterPro" id="IPR005201">
    <property type="entry name" value="TIM_ENGase"/>
</dbReference>
<sequence>MPTTNLLPAKDQFFQSLAELDAYQTKKQSERPAVSQTTEWTPRKSPALGSRGRLLVCHDYKGGYVEDPQGLSYTFNYWSLCESFVYFSHHRVTIPPPGWVNAAHRQGVKMLGVLIFEGDAQAEALRLIVGKLPQTSGSLQSSAPSTLPISSHYAIALADLAAERGFDGYLLNFECVLTGGVEQARSLAAWITLLQSELVKRVGPHAETVWYDSVIFTGSLAWQNRLNSFNLPFFIPSTSFFSNYSWSPSFTDISVQYYNSLDSQLIGLASDSRSKTLQDVLMGIDVWGRGSYGGGGFGCYKSLNHITPAHLSTALFAQAWTWETRENESDFTWDLWWNYERDLWVGNPDPNAVIPVPSIPTPDEGPYKPLSTFFARLPPPDPDDVPFHTTFCPGVGRSWFVAGVPVHQYPVGWMDVDKQTTMGDLIWPIPTLTLEGNSEGPLPDVAASVDMTDSWNSGTSIRLLFTDKEINPDPSFRSFSFPIQTLTVTTQKSYTASIIYKLIPDGTTTFELSTALSIVPLQTGDTFTQDQMRAMTCAISPNSVTTTELSNDWVKSTMEFIIADTPPGIVSLDCSIGLTLTITSSQISPFPLNLLLGQLNVHSTPSSTIQPNFPRILWSDFSSSSVQFNDGSTREVTNVNWQPATSLSQVGPITITSPEDPNSAWTPQPPLEKQWWPGFVYFNVYASPPPSPITSSGISLIQLPNRQHQHLLQLPSDTNPIPGLIWLGTSGPDNSLTKGNFQFSFDRTQLPGELRELPTLRVYVQGILDTGEILDGDSSAFVDVTFPIA</sequence>
<keyword evidence="3" id="KW-1185">Reference proteome</keyword>
<dbReference type="Pfam" id="PF03644">
    <property type="entry name" value="Glyco_hydro_85"/>
    <property type="match status" value="1"/>
</dbReference>
<dbReference type="GO" id="GO:0033925">
    <property type="term" value="F:mannosyl-glycoprotein endo-beta-N-acetylglucosaminidase activity"/>
    <property type="evidence" value="ECO:0007669"/>
    <property type="project" value="UniProtKB-EC"/>
</dbReference>
<dbReference type="InterPro" id="IPR032979">
    <property type="entry name" value="ENGase"/>
</dbReference>
<reference evidence="3" key="1">
    <citation type="journal article" date="2012" name="Proc. Natl. Acad. Sci. U.S.A.">
        <title>Genome sequence of the button mushroom Agaricus bisporus reveals mechanisms governing adaptation to a humic-rich ecological niche.</title>
        <authorList>
            <person name="Morin E."/>
            <person name="Kohler A."/>
            <person name="Baker A.R."/>
            <person name="Foulongne-Oriol M."/>
            <person name="Lombard V."/>
            <person name="Nagy L.G."/>
            <person name="Ohm R.A."/>
            <person name="Patyshakuliyeva A."/>
            <person name="Brun A."/>
            <person name="Aerts A.L."/>
            <person name="Bailey A.M."/>
            <person name="Billette C."/>
            <person name="Coutinho P.M."/>
            <person name="Deakin G."/>
            <person name="Doddapaneni H."/>
            <person name="Floudas D."/>
            <person name="Grimwood J."/>
            <person name="Hilden K."/>
            <person name="Kuees U."/>
            <person name="LaButti K.M."/>
            <person name="Lapidus A."/>
            <person name="Lindquist E.A."/>
            <person name="Lucas S.M."/>
            <person name="Murat C."/>
            <person name="Riley R.W."/>
            <person name="Salamov A.A."/>
            <person name="Schmutz J."/>
            <person name="Subramanian V."/>
            <person name="Woesten H.A.B."/>
            <person name="Xu J."/>
            <person name="Eastwood D.C."/>
            <person name="Foster G.D."/>
            <person name="Sonnenberg A.S."/>
            <person name="Cullen D."/>
            <person name="de Vries R.P."/>
            <person name="Lundell T."/>
            <person name="Hibbett D.S."/>
            <person name="Henrissat B."/>
            <person name="Burton K.S."/>
            <person name="Kerrigan R.W."/>
            <person name="Challen M.P."/>
            <person name="Grigoriev I.V."/>
            <person name="Martin F."/>
        </authorList>
    </citation>
    <scope>NUCLEOTIDE SEQUENCE [LARGE SCALE GENOMIC DNA]</scope>
    <source>
        <strain evidence="3">JB137-S8 / ATCC MYA-4627 / FGSC 10392</strain>
    </source>
</reference>
<dbReference type="EMBL" id="JH971405">
    <property type="protein sequence ID" value="EKM76108.1"/>
    <property type="molecule type" value="Genomic_DNA"/>
</dbReference>
<protein>
    <recommendedName>
        <fullName evidence="1">Cytosolic endo-beta-N-acetylglucosaminidase TIM barrel domain-containing protein</fullName>
    </recommendedName>
</protein>
<gene>
    <name evidence="2" type="ORF">AGABI1DRAFT_109029</name>
</gene>
<evidence type="ECO:0000313" key="2">
    <source>
        <dbReference type="EMBL" id="EKM76108.1"/>
    </source>
</evidence>
<dbReference type="eggNOG" id="KOG2331">
    <property type="taxonomic scope" value="Eukaryota"/>
</dbReference>
<dbReference type="STRING" id="597362.K5WZ71"/>
<dbReference type="AlphaFoldDB" id="K5WZ71"/>
<evidence type="ECO:0000313" key="3">
    <source>
        <dbReference type="Proteomes" id="UP000008493"/>
    </source>
</evidence>
<dbReference type="Gene3D" id="2.60.120.260">
    <property type="entry name" value="Galactose-binding domain-like"/>
    <property type="match status" value="1"/>
</dbReference>
<organism evidence="2 3">
    <name type="scientific">Agaricus bisporus var. burnettii (strain JB137-S8 / ATCC MYA-4627 / FGSC 10392)</name>
    <name type="common">White button mushroom</name>
    <dbReference type="NCBI Taxonomy" id="597362"/>
    <lineage>
        <taxon>Eukaryota</taxon>
        <taxon>Fungi</taxon>
        <taxon>Dikarya</taxon>
        <taxon>Basidiomycota</taxon>
        <taxon>Agaricomycotina</taxon>
        <taxon>Agaricomycetes</taxon>
        <taxon>Agaricomycetidae</taxon>
        <taxon>Agaricales</taxon>
        <taxon>Agaricineae</taxon>
        <taxon>Agaricaceae</taxon>
        <taxon>Agaricus</taxon>
    </lineage>
</organism>
<dbReference type="OrthoDB" id="284473at2759"/>
<accession>K5WZ71</accession>
<feature type="domain" description="Cytosolic endo-beta-N-acetylglucosaminidase TIM barrel" evidence="1">
    <location>
        <begin position="67"/>
        <end position="399"/>
    </location>
</feature>
<dbReference type="GO" id="GO:0005829">
    <property type="term" value="C:cytosol"/>
    <property type="evidence" value="ECO:0007669"/>
    <property type="project" value="UniProtKB-SubCell"/>
</dbReference>
<dbReference type="GeneID" id="18822675"/>
<dbReference type="PANTHER" id="PTHR13246:SF1">
    <property type="entry name" value="CYTOSOLIC ENDO-BETA-N-ACETYLGLUCOSAMINIDASE"/>
    <property type="match status" value="1"/>
</dbReference>
<dbReference type="OMA" id="FSNYTWR"/>
<dbReference type="PANTHER" id="PTHR13246">
    <property type="entry name" value="ENDO BETA N-ACETYLGLUCOSAMINIDASE"/>
    <property type="match status" value="1"/>
</dbReference>
<evidence type="ECO:0000259" key="1">
    <source>
        <dbReference type="Pfam" id="PF03644"/>
    </source>
</evidence>
<name>K5WZ71_AGABU</name>
<dbReference type="RefSeq" id="XP_007333273.1">
    <property type="nucleotide sequence ID" value="XM_007333211.1"/>
</dbReference>
<proteinExistence type="predicted"/>
<dbReference type="Proteomes" id="UP000008493">
    <property type="component" value="Unassembled WGS sequence"/>
</dbReference>
<dbReference type="KEGG" id="abp:AGABI1DRAFT109029"/>
<dbReference type="InParanoid" id="K5WZ71"/>
<dbReference type="Gene3D" id="3.20.20.80">
    <property type="entry name" value="Glycosidases"/>
    <property type="match status" value="1"/>
</dbReference>